<sequence length="72" mass="7822">MGWSAGVSANIRTATGRGNLDRGSSAPGLKSGKTHHEYDVKTNLFAKNQTKLPFDVEAKKVDTCFEKQKAII</sequence>
<evidence type="ECO:0000256" key="1">
    <source>
        <dbReference type="SAM" id="MobiDB-lite"/>
    </source>
</evidence>
<evidence type="ECO:0000313" key="2">
    <source>
        <dbReference type="EMBL" id="KAK8933285.1"/>
    </source>
</evidence>
<dbReference type="EMBL" id="JBBWWQ010000013">
    <property type="protein sequence ID" value="KAK8933285.1"/>
    <property type="molecule type" value="Genomic_DNA"/>
</dbReference>
<comment type="caution">
    <text evidence="2">The sequence shown here is derived from an EMBL/GenBank/DDBJ whole genome shotgun (WGS) entry which is preliminary data.</text>
</comment>
<accession>A0AAP0G153</accession>
<proteinExistence type="predicted"/>
<name>A0AAP0G153_9ASPA</name>
<feature type="region of interest" description="Disordered" evidence="1">
    <location>
        <begin position="1"/>
        <end position="34"/>
    </location>
</feature>
<organism evidence="2 3">
    <name type="scientific">Platanthera zijinensis</name>
    <dbReference type="NCBI Taxonomy" id="2320716"/>
    <lineage>
        <taxon>Eukaryota</taxon>
        <taxon>Viridiplantae</taxon>
        <taxon>Streptophyta</taxon>
        <taxon>Embryophyta</taxon>
        <taxon>Tracheophyta</taxon>
        <taxon>Spermatophyta</taxon>
        <taxon>Magnoliopsida</taxon>
        <taxon>Liliopsida</taxon>
        <taxon>Asparagales</taxon>
        <taxon>Orchidaceae</taxon>
        <taxon>Orchidoideae</taxon>
        <taxon>Orchideae</taxon>
        <taxon>Orchidinae</taxon>
        <taxon>Platanthera</taxon>
    </lineage>
</organism>
<evidence type="ECO:0000313" key="3">
    <source>
        <dbReference type="Proteomes" id="UP001418222"/>
    </source>
</evidence>
<protein>
    <submittedName>
        <fullName evidence="2">Uncharacterized protein</fullName>
    </submittedName>
</protein>
<gene>
    <name evidence="2" type="ORF">KSP39_PZI015281</name>
</gene>
<reference evidence="2 3" key="1">
    <citation type="journal article" date="2022" name="Nat. Plants">
        <title>Genomes of leafy and leafless Platanthera orchids illuminate the evolution of mycoheterotrophy.</title>
        <authorList>
            <person name="Li M.H."/>
            <person name="Liu K.W."/>
            <person name="Li Z."/>
            <person name="Lu H.C."/>
            <person name="Ye Q.L."/>
            <person name="Zhang D."/>
            <person name="Wang J.Y."/>
            <person name="Li Y.F."/>
            <person name="Zhong Z.M."/>
            <person name="Liu X."/>
            <person name="Yu X."/>
            <person name="Liu D.K."/>
            <person name="Tu X.D."/>
            <person name="Liu B."/>
            <person name="Hao Y."/>
            <person name="Liao X.Y."/>
            <person name="Jiang Y.T."/>
            <person name="Sun W.H."/>
            <person name="Chen J."/>
            <person name="Chen Y.Q."/>
            <person name="Ai Y."/>
            <person name="Zhai J.W."/>
            <person name="Wu S.S."/>
            <person name="Zhou Z."/>
            <person name="Hsiao Y.Y."/>
            <person name="Wu W.L."/>
            <person name="Chen Y.Y."/>
            <person name="Lin Y.F."/>
            <person name="Hsu J.L."/>
            <person name="Li C.Y."/>
            <person name="Wang Z.W."/>
            <person name="Zhao X."/>
            <person name="Zhong W.Y."/>
            <person name="Ma X.K."/>
            <person name="Ma L."/>
            <person name="Huang J."/>
            <person name="Chen G.Z."/>
            <person name="Huang M.Z."/>
            <person name="Huang L."/>
            <person name="Peng D.H."/>
            <person name="Luo Y.B."/>
            <person name="Zou S.Q."/>
            <person name="Chen S.P."/>
            <person name="Lan S."/>
            <person name="Tsai W.C."/>
            <person name="Van de Peer Y."/>
            <person name="Liu Z.J."/>
        </authorList>
    </citation>
    <scope>NUCLEOTIDE SEQUENCE [LARGE SCALE GENOMIC DNA]</scope>
    <source>
        <strain evidence="2">Lor287</strain>
    </source>
</reference>
<keyword evidence="3" id="KW-1185">Reference proteome</keyword>
<dbReference type="AlphaFoldDB" id="A0AAP0G153"/>
<dbReference type="Proteomes" id="UP001418222">
    <property type="component" value="Unassembled WGS sequence"/>
</dbReference>